<dbReference type="UniPathway" id="UPA00035">
    <property type="reaction ID" value="UER00040"/>
</dbReference>
<comment type="cofactor">
    <cofactor evidence="1">
        <name>Mg(2+)</name>
        <dbReference type="ChEBI" id="CHEBI:18420"/>
    </cofactor>
</comment>
<evidence type="ECO:0000256" key="2">
    <source>
        <dbReference type="ARBA" id="ARBA00004873"/>
    </source>
</evidence>
<keyword evidence="11" id="KW-0057">Aromatic amino acid biosynthesis</keyword>
<evidence type="ECO:0000259" key="16">
    <source>
        <dbReference type="Pfam" id="PF04715"/>
    </source>
</evidence>
<keyword evidence="12 17" id="KW-0456">Lyase</keyword>
<dbReference type="InterPro" id="IPR006805">
    <property type="entry name" value="Anth_synth_I_N"/>
</dbReference>
<dbReference type="PANTHER" id="PTHR11236:SF48">
    <property type="entry name" value="ISOCHORISMATE SYNTHASE MENF"/>
    <property type="match status" value="1"/>
</dbReference>
<dbReference type="InterPro" id="IPR005256">
    <property type="entry name" value="Anth_synth_I_PabB"/>
</dbReference>
<keyword evidence="7" id="KW-0028">Amino-acid biosynthesis</keyword>
<accession>A0A3B0TVC1</accession>
<protein>
    <recommendedName>
        <fullName evidence="6">Anthranilate synthase component 1</fullName>
        <ecNumber evidence="5">4.1.3.27</ecNumber>
    </recommendedName>
</protein>
<evidence type="ECO:0000259" key="15">
    <source>
        <dbReference type="Pfam" id="PF00425"/>
    </source>
</evidence>
<name>A0A3B0TVC1_9ZZZZ</name>
<dbReference type="InterPro" id="IPR015890">
    <property type="entry name" value="Chorismate_C"/>
</dbReference>
<dbReference type="PRINTS" id="PR00095">
    <property type="entry name" value="ANTSNTHASEI"/>
</dbReference>
<comment type="function">
    <text evidence="13">Part of a heterotetrameric complex that catalyzes the two-step biosynthesis of anthranilate, an intermediate in the biosynthesis of L-tryptophan. In the first step, the glutamine-binding beta subunit (TrpG) of anthranilate synthase (AS) provides the glutamine amidotransferase activity which generates ammonia as a substrate that, along with chorismate, is used in the second step, catalyzed by the large alpha subunit of AS (TrpE) to produce anthranilate. In the absence of TrpG, TrpE can synthesize anthranilate directly from chorismate and high concentrations of ammonia.</text>
</comment>
<reference evidence="17" key="1">
    <citation type="submission" date="2018-06" db="EMBL/GenBank/DDBJ databases">
        <authorList>
            <person name="Zhirakovskaya E."/>
        </authorList>
    </citation>
    <scope>NUCLEOTIDE SEQUENCE</scope>
</reference>
<evidence type="ECO:0000256" key="3">
    <source>
        <dbReference type="ARBA" id="ARBA00009562"/>
    </source>
</evidence>
<dbReference type="AlphaFoldDB" id="A0A3B0TVC1"/>
<dbReference type="PANTHER" id="PTHR11236">
    <property type="entry name" value="AMINOBENZOATE/ANTHRANILATE SYNTHASE"/>
    <property type="match status" value="1"/>
</dbReference>
<dbReference type="EMBL" id="UOEO01000089">
    <property type="protein sequence ID" value="VAW18382.1"/>
    <property type="molecule type" value="Genomic_DNA"/>
</dbReference>
<evidence type="ECO:0000256" key="6">
    <source>
        <dbReference type="ARBA" id="ARBA00020653"/>
    </source>
</evidence>
<evidence type="ECO:0000256" key="1">
    <source>
        <dbReference type="ARBA" id="ARBA00001946"/>
    </source>
</evidence>
<proteinExistence type="inferred from homology"/>
<dbReference type="InterPro" id="IPR019999">
    <property type="entry name" value="Anth_synth_I-like"/>
</dbReference>
<evidence type="ECO:0000256" key="12">
    <source>
        <dbReference type="ARBA" id="ARBA00023239"/>
    </source>
</evidence>
<dbReference type="SUPFAM" id="SSF56322">
    <property type="entry name" value="ADC synthase"/>
    <property type="match status" value="1"/>
</dbReference>
<keyword evidence="9" id="KW-0822">Tryptophan biosynthesis</keyword>
<dbReference type="EC" id="4.1.3.27" evidence="5"/>
<feature type="domain" description="Anthranilate synthase component I N-terminal" evidence="16">
    <location>
        <begin position="32"/>
        <end position="177"/>
    </location>
</feature>
<gene>
    <name evidence="17" type="ORF">MNBD_ALPHA12-819</name>
</gene>
<evidence type="ECO:0000256" key="5">
    <source>
        <dbReference type="ARBA" id="ARBA00012266"/>
    </source>
</evidence>
<evidence type="ECO:0000256" key="7">
    <source>
        <dbReference type="ARBA" id="ARBA00022605"/>
    </source>
</evidence>
<comment type="pathway">
    <text evidence="2">Amino-acid biosynthesis; L-tryptophan biosynthesis; L-tryptophan from chorismate: step 1/5.</text>
</comment>
<evidence type="ECO:0000256" key="9">
    <source>
        <dbReference type="ARBA" id="ARBA00022822"/>
    </source>
</evidence>
<comment type="similarity">
    <text evidence="3">Belongs to the anthranilate synthase component I family.</text>
</comment>
<evidence type="ECO:0000256" key="8">
    <source>
        <dbReference type="ARBA" id="ARBA00022723"/>
    </source>
</evidence>
<keyword evidence="8" id="KW-0479">Metal-binding</keyword>
<evidence type="ECO:0000256" key="10">
    <source>
        <dbReference type="ARBA" id="ARBA00022842"/>
    </source>
</evidence>
<comment type="catalytic activity">
    <reaction evidence="14">
        <text>chorismate + L-glutamine = anthranilate + pyruvate + L-glutamate + H(+)</text>
        <dbReference type="Rhea" id="RHEA:21732"/>
        <dbReference type="ChEBI" id="CHEBI:15361"/>
        <dbReference type="ChEBI" id="CHEBI:15378"/>
        <dbReference type="ChEBI" id="CHEBI:16567"/>
        <dbReference type="ChEBI" id="CHEBI:29748"/>
        <dbReference type="ChEBI" id="CHEBI:29985"/>
        <dbReference type="ChEBI" id="CHEBI:58359"/>
        <dbReference type="EC" id="4.1.3.27"/>
    </reaction>
</comment>
<dbReference type="InterPro" id="IPR005801">
    <property type="entry name" value="ADC_synthase"/>
</dbReference>
<dbReference type="Pfam" id="PF04715">
    <property type="entry name" value="Anth_synt_I_N"/>
    <property type="match status" value="1"/>
</dbReference>
<evidence type="ECO:0000313" key="17">
    <source>
        <dbReference type="EMBL" id="VAW18382.1"/>
    </source>
</evidence>
<dbReference type="Gene3D" id="3.60.120.10">
    <property type="entry name" value="Anthranilate synthase"/>
    <property type="match status" value="1"/>
</dbReference>
<evidence type="ECO:0000256" key="11">
    <source>
        <dbReference type="ARBA" id="ARBA00023141"/>
    </source>
</evidence>
<feature type="domain" description="Chorismate-utilising enzyme C-terminal" evidence="15">
    <location>
        <begin position="231"/>
        <end position="485"/>
    </location>
</feature>
<evidence type="ECO:0000256" key="14">
    <source>
        <dbReference type="ARBA" id="ARBA00047683"/>
    </source>
</evidence>
<dbReference type="GO" id="GO:0004049">
    <property type="term" value="F:anthranilate synthase activity"/>
    <property type="evidence" value="ECO:0007669"/>
    <property type="project" value="UniProtKB-EC"/>
</dbReference>
<sequence length="507" mass="55273">MNVPNDDAGFGVFSAGYKKGAGQIVWRRVVADLETPLSTYLKLAAGSTNSFLLESVKDGAVAGRYSMIGLKPDLILKVVNGKALVNRTVALDPAAFEPVNAAPLAALRTLVAESQIAAPKGVPAQSAGLYGYLGYDMVRHMEKLPDNNPDPLDTPDTILIRPSLLAVFDTLKDELYITAPVYFNAGVSARQAYEAAQERIDEAVVRLESALPHNRDMTASAPVEIASNTTKQEYFSMVEKARDYIKAGDIFQVVLSQRFVSDFTLPPIALYRALRRTNPSPYMYFLDFGEFAIAGSSPEILVQVDKDRVNIRPIAGTRKRGATPERDQEMAAELLSDPKELAEHLMLLDLGRNDVGRVAKIGTVEVTDKFFLEYYSHVMHIVSNVVGTLDKEKYDYVDALAAGFPAGTVSGAPKVRAMEIIDELEQEKRGIYAGCVGYFGADGYMDTCIVLRTAILKDNKLYVQAGAGIVADSKPELEYLECQNKAKALFSAATEALRYAGEAKVGQ</sequence>
<dbReference type="GO" id="GO:0000162">
    <property type="term" value="P:L-tryptophan biosynthetic process"/>
    <property type="evidence" value="ECO:0007669"/>
    <property type="project" value="UniProtKB-UniPathway"/>
</dbReference>
<keyword evidence="10" id="KW-0460">Magnesium</keyword>
<evidence type="ECO:0000256" key="4">
    <source>
        <dbReference type="ARBA" id="ARBA00011575"/>
    </source>
</evidence>
<dbReference type="NCBIfam" id="TIGR00564">
    <property type="entry name" value="trpE_most"/>
    <property type="match status" value="1"/>
</dbReference>
<dbReference type="Pfam" id="PF00425">
    <property type="entry name" value="Chorismate_bind"/>
    <property type="match status" value="1"/>
</dbReference>
<dbReference type="GO" id="GO:0046872">
    <property type="term" value="F:metal ion binding"/>
    <property type="evidence" value="ECO:0007669"/>
    <property type="project" value="UniProtKB-KW"/>
</dbReference>
<organism evidence="17">
    <name type="scientific">hydrothermal vent metagenome</name>
    <dbReference type="NCBI Taxonomy" id="652676"/>
    <lineage>
        <taxon>unclassified sequences</taxon>
        <taxon>metagenomes</taxon>
        <taxon>ecological metagenomes</taxon>
    </lineage>
</organism>
<comment type="subunit">
    <text evidence="4">Heterotetramer consisting of two non-identical subunits: a beta subunit (TrpG) and a large alpha subunit (TrpE).</text>
</comment>
<evidence type="ECO:0000256" key="13">
    <source>
        <dbReference type="ARBA" id="ARBA00025634"/>
    </source>
</evidence>